<evidence type="ECO:0000256" key="3">
    <source>
        <dbReference type="ARBA" id="ARBA00022705"/>
    </source>
</evidence>
<dbReference type="FunFam" id="3.90.1030.20:FF:000002">
    <property type="entry name" value="DNA polymerase delta subunit"/>
    <property type="match status" value="1"/>
</dbReference>
<dbReference type="GO" id="GO:0043625">
    <property type="term" value="C:delta DNA polymerase complex"/>
    <property type="evidence" value="ECO:0007669"/>
    <property type="project" value="InterPro"/>
</dbReference>
<dbReference type="PANTHER" id="PTHR17598:SF13">
    <property type="entry name" value="DNA POLYMERASE DELTA SUBUNIT 3"/>
    <property type="match status" value="1"/>
</dbReference>
<dbReference type="GO" id="GO:0006297">
    <property type="term" value="P:nucleotide-excision repair, DNA gap filling"/>
    <property type="evidence" value="ECO:0007669"/>
    <property type="project" value="TreeGrafter"/>
</dbReference>
<proteinExistence type="predicted"/>
<name>A0A5N6RQK0_9ROSI</name>
<dbReference type="AlphaFoldDB" id="A0A5N6RQK0"/>
<sequence length="532" mass="57816">MAQIETLGILEEIEPLVSDKLQVVSYKWLSRNYLVSSNTAKRLLQEFVDKHRSGLEVVYTLSGWLKGDHRNYHIRLVSSPKLAEAKQEFDGNCSVQVYSVQSCIPKDPAALWNSEFVQAEELFKQHFTIDNCLRDNRFCGISNSFVQRNVEGTPGMIANPLPKTAGGIGQSKSSSVSQNSTVPQPQHYKVQQSSQKVGLQSPNVVKDTESEITGTGVHGQNTKPPADKEKVPPLPAGKKKVQNGKSTSDTGGSLANFWGRASAKSKPSVPPENTDVIANPTANAEAQICAREALDGGSSDDDGEKINFKRASNGEGSRKRRVVFDLSDEDEYEDAVNLASPDIPKGQSSLDQKQSTKLLVSEKSKLNSEKEIENKSKVKEEMVTDKESNLPLREDSSVISKGANAGTSSPEKVQICIPESELNKEDKATLAAPNSPKKRKVLKTRIDERGREVTEVIWDGEEAEAKKADSSKTKKSDSSTVGNTVNRPPAAKKSPAIGNTVPSNPTGKAGNKKAGSSKDPKQGNILSFFKRV</sequence>
<dbReference type="Gene3D" id="3.90.1030.20">
    <property type="entry name" value="DNA polymerase delta, p66 (Cdc27) subunit, wHTH domain"/>
    <property type="match status" value="1"/>
</dbReference>
<dbReference type="GO" id="GO:0003887">
    <property type="term" value="F:DNA-directed DNA polymerase activity"/>
    <property type="evidence" value="ECO:0007669"/>
    <property type="project" value="TreeGrafter"/>
</dbReference>
<organism evidence="6 7">
    <name type="scientific">Carpinus fangiana</name>
    <dbReference type="NCBI Taxonomy" id="176857"/>
    <lineage>
        <taxon>Eukaryota</taxon>
        <taxon>Viridiplantae</taxon>
        <taxon>Streptophyta</taxon>
        <taxon>Embryophyta</taxon>
        <taxon>Tracheophyta</taxon>
        <taxon>Spermatophyta</taxon>
        <taxon>Magnoliopsida</taxon>
        <taxon>eudicotyledons</taxon>
        <taxon>Gunneridae</taxon>
        <taxon>Pentapetalae</taxon>
        <taxon>rosids</taxon>
        <taxon>fabids</taxon>
        <taxon>Fagales</taxon>
        <taxon>Betulaceae</taxon>
        <taxon>Carpinus</taxon>
    </lineage>
</organism>
<protein>
    <recommendedName>
        <fullName evidence="2">DNA polymerase delta subunit 3</fullName>
    </recommendedName>
</protein>
<evidence type="ECO:0000313" key="6">
    <source>
        <dbReference type="EMBL" id="KAE8124678.1"/>
    </source>
</evidence>
<evidence type="ECO:0000256" key="5">
    <source>
        <dbReference type="SAM" id="MobiDB-lite"/>
    </source>
</evidence>
<evidence type="ECO:0000256" key="2">
    <source>
        <dbReference type="ARBA" id="ARBA00017589"/>
    </source>
</evidence>
<feature type="compositionally biased region" description="Polar residues" evidence="5">
    <location>
        <begin position="189"/>
        <end position="203"/>
    </location>
</feature>
<keyword evidence="4" id="KW-0539">Nucleus</keyword>
<dbReference type="Proteomes" id="UP000327013">
    <property type="component" value="Chromosome 8"/>
</dbReference>
<feature type="compositionally biased region" description="Basic and acidic residues" evidence="5">
    <location>
        <begin position="360"/>
        <end position="396"/>
    </location>
</feature>
<dbReference type="InterPro" id="IPR041913">
    <property type="entry name" value="POLD3_sf"/>
</dbReference>
<evidence type="ECO:0000313" key="7">
    <source>
        <dbReference type="Proteomes" id="UP000327013"/>
    </source>
</evidence>
<keyword evidence="3" id="KW-0235">DNA replication</keyword>
<dbReference type="GO" id="GO:0006271">
    <property type="term" value="P:DNA strand elongation involved in DNA replication"/>
    <property type="evidence" value="ECO:0007669"/>
    <property type="project" value="TreeGrafter"/>
</dbReference>
<feature type="compositionally biased region" description="Basic and acidic residues" evidence="5">
    <location>
        <begin position="463"/>
        <end position="477"/>
    </location>
</feature>
<feature type="compositionally biased region" description="Polar residues" evidence="5">
    <location>
        <begin position="346"/>
        <end position="358"/>
    </location>
</feature>
<dbReference type="InterPro" id="IPR019038">
    <property type="entry name" value="POLD3"/>
</dbReference>
<dbReference type="OrthoDB" id="514823at2759"/>
<comment type="subcellular location">
    <subcellularLocation>
        <location evidence="1">Nucleus</location>
    </subcellularLocation>
</comment>
<feature type="region of interest" description="Disordered" evidence="5">
    <location>
        <begin position="157"/>
        <end position="532"/>
    </location>
</feature>
<accession>A0A5N6RQK0</accession>
<evidence type="ECO:0000256" key="1">
    <source>
        <dbReference type="ARBA" id="ARBA00004123"/>
    </source>
</evidence>
<evidence type="ECO:0000256" key="4">
    <source>
        <dbReference type="ARBA" id="ARBA00023242"/>
    </source>
</evidence>
<feature type="compositionally biased region" description="Basic and acidic residues" evidence="5">
    <location>
        <begin position="444"/>
        <end position="454"/>
    </location>
</feature>
<reference evidence="6 7" key="1">
    <citation type="submission" date="2019-06" db="EMBL/GenBank/DDBJ databases">
        <title>A chromosomal-level reference genome of Carpinus fangiana (Coryloideae, Betulaceae).</title>
        <authorList>
            <person name="Yang X."/>
            <person name="Wang Z."/>
            <person name="Zhang L."/>
            <person name="Hao G."/>
            <person name="Liu J."/>
            <person name="Yang Y."/>
        </authorList>
    </citation>
    <scope>NUCLEOTIDE SEQUENCE [LARGE SCALE GENOMIC DNA]</scope>
    <source>
        <strain evidence="6">Cfa_2016G</strain>
        <tissue evidence="6">Leaf</tissue>
    </source>
</reference>
<feature type="compositionally biased region" description="Low complexity" evidence="5">
    <location>
        <begin position="170"/>
        <end position="186"/>
    </location>
</feature>
<feature type="compositionally biased region" description="Polar residues" evidence="5">
    <location>
        <begin position="243"/>
        <end position="253"/>
    </location>
</feature>
<dbReference type="GO" id="GO:1904161">
    <property type="term" value="P:DNA synthesis involved in UV-damage excision repair"/>
    <property type="evidence" value="ECO:0007669"/>
    <property type="project" value="TreeGrafter"/>
</dbReference>
<dbReference type="EMBL" id="CM017328">
    <property type="protein sequence ID" value="KAE8124678.1"/>
    <property type="molecule type" value="Genomic_DNA"/>
</dbReference>
<keyword evidence="7" id="KW-1185">Reference proteome</keyword>
<dbReference type="Pfam" id="PF09507">
    <property type="entry name" value="CDC27"/>
    <property type="match status" value="1"/>
</dbReference>
<gene>
    <name evidence="6" type="ORF">FH972_019543</name>
</gene>
<dbReference type="PANTHER" id="PTHR17598">
    <property type="entry name" value="DNA POLYMERASE DELTA SUBUNIT 3"/>
    <property type="match status" value="1"/>
</dbReference>